<proteinExistence type="predicted"/>
<evidence type="ECO:0000313" key="8">
    <source>
        <dbReference type="Proteomes" id="UP000663852"/>
    </source>
</evidence>
<evidence type="ECO:0000256" key="4">
    <source>
        <dbReference type="ARBA" id="ARBA00023136"/>
    </source>
</evidence>
<dbReference type="EMBL" id="CAJNOJ010000099">
    <property type="protein sequence ID" value="CAF1106825.1"/>
    <property type="molecule type" value="Genomic_DNA"/>
</dbReference>
<dbReference type="OrthoDB" id="10008942at2759"/>
<keyword evidence="3 5" id="KW-1133">Transmembrane helix</keyword>
<feature type="domain" description="G-protein coupled receptors family 1 profile" evidence="6">
    <location>
        <begin position="1"/>
        <end position="195"/>
    </location>
</feature>
<feature type="transmembrane region" description="Helical" evidence="5">
    <location>
        <begin position="144"/>
        <end position="166"/>
    </location>
</feature>
<evidence type="ECO:0000256" key="1">
    <source>
        <dbReference type="ARBA" id="ARBA00004370"/>
    </source>
</evidence>
<dbReference type="Proteomes" id="UP000663852">
    <property type="component" value="Unassembled WGS sequence"/>
</dbReference>
<comment type="subcellular location">
    <subcellularLocation>
        <location evidence="1">Membrane</location>
    </subcellularLocation>
</comment>
<name>A0A814PJA7_ADIRI</name>
<reference evidence="7" key="1">
    <citation type="submission" date="2021-02" db="EMBL/GenBank/DDBJ databases">
        <authorList>
            <person name="Nowell W R."/>
        </authorList>
    </citation>
    <scope>NUCLEOTIDE SEQUENCE</scope>
</reference>
<feature type="transmembrane region" description="Helical" evidence="5">
    <location>
        <begin position="35"/>
        <end position="56"/>
    </location>
</feature>
<dbReference type="PROSITE" id="PS50262">
    <property type="entry name" value="G_PROTEIN_RECEP_F1_2"/>
    <property type="match status" value="1"/>
</dbReference>
<evidence type="ECO:0000256" key="5">
    <source>
        <dbReference type="SAM" id="Phobius"/>
    </source>
</evidence>
<comment type="caution">
    <text evidence="7">The sequence shown here is derived from an EMBL/GenBank/DDBJ whole genome shotgun (WGS) entry which is preliminary data.</text>
</comment>
<organism evidence="7 8">
    <name type="scientific">Adineta ricciae</name>
    <name type="common">Rotifer</name>
    <dbReference type="NCBI Taxonomy" id="249248"/>
    <lineage>
        <taxon>Eukaryota</taxon>
        <taxon>Metazoa</taxon>
        <taxon>Spiralia</taxon>
        <taxon>Gnathifera</taxon>
        <taxon>Rotifera</taxon>
        <taxon>Eurotatoria</taxon>
        <taxon>Bdelloidea</taxon>
        <taxon>Adinetida</taxon>
        <taxon>Adinetidae</taxon>
        <taxon>Adineta</taxon>
    </lineage>
</organism>
<accession>A0A814PJA7</accession>
<dbReference type="Gene3D" id="1.20.1070.10">
    <property type="entry name" value="Rhodopsin 7-helix transmembrane proteins"/>
    <property type="match status" value="1"/>
</dbReference>
<protein>
    <recommendedName>
        <fullName evidence="6">G-protein coupled receptors family 1 profile domain-containing protein</fullName>
    </recommendedName>
</protein>
<feature type="transmembrane region" description="Helical" evidence="5">
    <location>
        <begin position="172"/>
        <end position="195"/>
    </location>
</feature>
<feature type="transmembrane region" description="Helical" evidence="5">
    <location>
        <begin position="6"/>
        <end position="23"/>
    </location>
</feature>
<dbReference type="InterPro" id="IPR017452">
    <property type="entry name" value="GPCR_Rhodpsn_7TM"/>
</dbReference>
<keyword evidence="2 5" id="KW-0812">Transmembrane</keyword>
<evidence type="ECO:0000313" key="7">
    <source>
        <dbReference type="EMBL" id="CAF1106825.1"/>
    </source>
</evidence>
<keyword evidence="4 5" id="KW-0472">Membrane</keyword>
<evidence type="ECO:0000256" key="3">
    <source>
        <dbReference type="ARBA" id="ARBA00022989"/>
    </source>
</evidence>
<feature type="transmembrane region" description="Helical" evidence="5">
    <location>
        <begin position="68"/>
        <end position="93"/>
    </location>
</feature>
<evidence type="ECO:0000256" key="2">
    <source>
        <dbReference type="ARBA" id="ARBA00022692"/>
    </source>
</evidence>
<evidence type="ECO:0000259" key="6">
    <source>
        <dbReference type="PROSITE" id="PS50262"/>
    </source>
</evidence>
<dbReference type="GO" id="GO:0016020">
    <property type="term" value="C:membrane"/>
    <property type="evidence" value="ECO:0007669"/>
    <property type="project" value="UniProtKB-SubCell"/>
</dbReference>
<dbReference type="AlphaFoldDB" id="A0A814PJA7"/>
<dbReference type="SUPFAM" id="SSF81321">
    <property type="entry name" value="Family A G protein-coupled receptor-like"/>
    <property type="match status" value="1"/>
</dbReference>
<sequence>MINFQLSLALVMISIYRFSFIVYHTQVFFRTKKWFIICLSSQWLIGFLLPLVSLFAQSNSKCIHSQWISIYIMVFIIVICPLISLTANLRLFLFGHSASRRLHSHNSRNRIAPISAIISNRTDLRHSLTPRISRRDTHILKHTIYMFLMLVFGWGPIYILFIVIHSTTVSTILLGFFCVWAQISLVCLVINMFIFNTQLRKYLMKKIFHS</sequence>
<gene>
    <name evidence="7" type="ORF">EDS130_LOCUS20286</name>
</gene>